<dbReference type="Proteomes" id="UP000241158">
    <property type="component" value="Unassembled WGS sequence"/>
</dbReference>
<evidence type="ECO:0000256" key="2">
    <source>
        <dbReference type="ARBA" id="ARBA00011900"/>
    </source>
</evidence>
<dbReference type="InterPro" id="IPR002052">
    <property type="entry name" value="DNA_methylase_N6_adenine_CS"/>
</dbReference>
<evidence type="ECO:0000259" key="9">
    <source>
        <dbReference type="Pfam" id="PF12161"/>
    </source>
</evidence>
<dbReference type="GO" id="GO:0009307">
    <property type="term" value="P:DNA restriction-modification system"/>
    <property type="evidence" value="ECO:0007669"/>
    <property type="project" value="UniProtKB-KW"/>
</dbReference>
<dbReference type="GO" id="GO:0003677">
    <property type="term" value="F:DNA binding"/>
    <property type="evidence" value="ECO:0007669"/>
    <property type="project" value="InterPro"/>
</dbReference>
<evidence type="ECO:0000256" key="1">
    <source>
        <dbReference type="ARBA" id="ARBA00006594"/>
    </source>
</evidence>
<dbReference type="GO" id="GO:0008170">
    <property type="term" value="F:N-methyltransferase activity"/>
    <property type="evidence" value="ECO:0007669"/>
    <property type="project" value="InterPro"/>
</dbReference>
<dbReference type="InterPro" id="IPR029063">
    <property type="entry name" value="SAM-dependent_MTases_sf"/>
</dbReference>
<name>A0A2P7AYK8_9HYPH</name>
<dbReference type="InterPro" id="IPR003356">
    <property type="entry name" value="DNA_methylase_A-5"/>
</dbReference>
<evidence type="ECO:0000256" key="7">
    <source>
        <dbReference type="ARBA" id="ARBA00047942"/>
    </source>
</evidence>
<dbReference type="Pfam" id="PF02384">
    <property type="entry name" value="N6_Mtase"/>
    <property type="match status" value="1"/>
</dbReference>
<keyword evidence="3 10" id="KW-0489">Methyltransferase</keyword>
<dbReference type="EMBL" id="PGGN01000001">
    <property type="protein sequence ID" value="PSH59309.1"/>
    <property type="molecule type" value="Genomic_DNA"/>
</dbReference>
<feature type="domain" description="DNA methylase adenine-specific" evidence="8">
    <location>
        <begin position="123"/>
        <end position="442"/>
    </location>
</feature>
<keyword evidence="5" id="KW-0949">S-adenosyl-L-methionine</keyword>
<keyword evidence="11" id="KW-1185">Reference proteome</keyword>
<dbReference type="RefSeq" id="WP_106714605.1">
    <property type="nucleotide sequence ID" value="NZ_JACHXT010000002.1"/>
</dbReference>
<dbReference type="InterPro" id="IPR022749">
    <property type="entry name" value="D12N6_MeTrfase_N"/>
</dbReference>
<dbReference type="AlphaFoldDB" id="A0A2P7AYK8"/>
<dbReference type="PANTHER" id="PTHR42933:SF4">
    <property type="entry name" value="TYPE I RESTRICTION ENZYME ECOKI METHYLASE SUBUNIT"/>
    <property type="match status" value="1"/>
</dbReference>
<evidence type="ECO:0000313" key="10">
    <source>
        <dbReference type="EMBL" id="PSH59309.1"/>
    </source>
</evidence>
<comment type="caution">
    <text evidence="10">The sequence shown here is derived from an EMBL/GenBank/DDBJ whole genome shotgun (WGS) entry which is preliminary data.</text>
</comment>
<evidence type="ECO:0000256" key="5">
    <source>
        <dbReference type="ARBA" id="ARBA00022691"/>
    </source>
</evidence>
<proteinExistence type="inferred from homology"/>
<dbReference type="GO" id="GO:0009007">
    <property type="term" value="F:site-specific DNA-methyltransferase (adenine-specific) activity"/>
    <property type="evidence" value="ECO:0007669"/>
    <property type="project" value="UniProtKB-EC"/>
</dbReference>
<comment type="similarity">
    <text evidence="1">Belongs to the N(4)/N(6)-methyltransferase family.</text>
</comment>
<gene>
    <name evidence="10" type="ORF">CU100_00430</name>
</gene>
<evidence type="ECO:0000256" key="6">
    <source>
        <dbReference type="ARBA" id="ARBA00022747"/>
    </source>
</evidence>
<evidence type="ECO:0000256" key="3">
    <source>
        <dbReference type="ARBA" id="ARBA00022603"/>
    </source>
</evidence>
<reference evidence="11" key="1">
    <citation type="submission" date="2017-11" db="EMBL/GenBank/DDBJ databases">
        <authorList>
            <person name="Kuznetsova I."/>
            <person name="Sazanova A."/>
            <person name="Chirak E."/>
            <person name="Safronova V."/>
            <person name="Willems A."/>
        </authorList>
    </citation>
    <scope>NUCLEOTIDE SEQUENCE [LARGE SCALE GENOMIC DNA]</scope>
    <source>
        <strain evidence="11">PEPV15</strain>
    </source>
</reference>
<dbReference type="InterPro" id="IPR038333">
    <property type="entry name" value="T1MK-like_N_sf"/>
</dbReference>
<protein>
    <recommendedName>
        <fullName evidence="2">site-specific DNA-methyltransferase (adenine-specific)</fullName>
        <ecNumber evidence="2">2.1.1.72</ecNumber>
    </recommendedName>
</protein>
<dbReference type="GO" id="GO:0032259">
    <property type="term" value="P:methylation"/>
    <property type="evidence" value="ECO:0007669"/>
    <property type="project" value="UniProtKB-KW"/>
</dbReference>
<dbReference type="SUPFAM" id="SSF53335">
    <property type="entry name" value="S-adenosyl-L-methionine-dependent methyltransferases"/>
    <property type="match status" value="1"/>
</dbReference>
<dbReference type="InterPro" id="IPR051537">
    <property type="entry name" value="DNA_Adenine_Mtase"/>
</dbReference>
<dbReference type="PRINTS" id="PR00507">
    <property type="entry name" value="N12N6MTFRASE"/>
</dbReference>
<keyword evidence="4 10" id="KW-0808">Transferase</keyword>
<evidence type="ECO:0000259" key="8">
    <source>
        <dbReference type="Pfam" id="PF02384"/>
    </source>
</evidence>
<keyword evidence="6" id="KW-0680">Restriction system</keyword>
<evidence type="ECO:0000313" key="11">
    <source>
        <dbReference type="Proteomes" id="UP000241158"/>
    </source>
</evidence>
<sequence length="486" mass="54380">MTTTNDIVAKLWGLCNVLRDDGVTYNEYVTELTYLLFLKMLEETGRENRLPDNYRWGTLAKREGLEQLEYYKRMLLDLGKPEVKDVLVRAIFTDAQTRLRKPTNLKALTSNIDQLDWFSAREEGLGNLYEGLLEKNASDKKSGAGQYFTPRPLIDSIVRLMQPQPGEVVQDPAAGTAGFLVAADRYIKDHSDDLYKLPEAQAFFQRHNAFVGAELVPDTHRLCMMNLLLHGIEGGVDNIDTLSPDGETLTKADLILTNPPFGTKKGGGRPTRSDFSVTADTSNKQLAFVEHIVRALKPGGRAAVVVPDNVLFEDNTGRRLRTWLMDLCNLHTILRLPTGIFYAQGVKTNVLFFRRGTTDKANTSAVWVYDMRANMPAFGKTRPLTVADFTEFEAAYGSDPNGGAERSEYSEEGRWRRFSREVITARNDNLDIAWLRDTEAEAEEALTEPEDIAAAIIGHLKAALEEIEALSEELEPDTITIPEAAE</sequence>
<organism evidence="10 11">
    <name type="scientific">Phyllobacterium endophyticum</name>
    <dbReference type="NCBI Taxonomy" id="1149773"/>
    <lineage>
        <taxon>Bacteria</taxon>
        <taxon>Pseudomonadati</taxon>
        <taxon>Pseudomonadota</taxon>
        <taxon>Alphaproteobacteria</taxon>
        <taxon>Hyphomicrobiales</taxon>
        <taxon>Phyllobacteriaceae</taxon>
        <taxon>Phyllobacterium</taxon>
    </lineage>
</organism>
<dbReference type="EC" id="2.1.1.72" evidence="2"/>
<accession>A0A2P7AYK8</accession>
<dbReference type="PANTHER" id="PTHR42933">
    <property type="entry name" value="SLR6095 PROTEIN"/>
    <property type="match status" value="1"/>
</dbReference>
<evidence type="ECO:0000256" key="4">
    <source>
        <dbReference type="ARBA" id="ARBA00022679"/>
    </source>
</evidence>
<dbReference type="Gene3D" id="3.40.50.150">
    <property type="entry name" value="Vaccinia Virus protein VP39"/>
    <property type="match status" value="1"/>
</dbReference>
<dbReference type="OrthoDB" id="9806213at2"/>
<comment type="catalytic activity">
    <reaction evidence="7">
        <text>a 2'-deoxyadenosine in DNA + S-adenosyl-L-methionine = an N(6)-methyl-2'-deoxyadenosine in DNA + S-adenosyl-L-homocysteine + H(+)</text>
        <dbReference type="Rhea" id="RHEA:15197"/>
        <dbReference type="Rhea" id="RHEA-COMP:12418"/>
        <dbReference type="Rhea" id="RHEA-COMP:12419"/>
        <dbReference type="ChEBI" id="CHEBI:15378"/>
        <dbReference type="ChEBI" id="CHEBI:57856"/>
        <dbReference type="ChEBI" id="CHEBI:59789"/>
        <dbReference type="ChEBI" id="CHEBI:90615"/>
        <dbReference type="ChEBI" id="CHEBI:90616"/>
        <dbReference type="EC" id="2.1.1.72"/>
    </reaction>
</comment>
<feature type="domain" description="N6 adenine-specific DNA methyltransferase N-terminal" evidence="9">
    <location>
        <begin position="8"/>
        <end position="109"/>
    </location>
</feature>
<dbReference type="Gene3D" id="1.20.1260.30">
    <property type="match status" value="1"/>
</dbReference>
<dbReference type="Pfam" id="PF12161">
    <property type="entry name" value="HsdM_N"/>
    <property type="match status" value="1"/>
</dbReference>
<dbReference type="PROSITE" id="PS00092">
    <property type="entry name" value="N6_MTASE"/>
    <property type="match status" value="1"/>
</dbReference>